<dbReference type="PANTHER" id="PTHR28002:SF1">
    <property type="entry name" value="MIOREX COMPLEX COMPONENT 11"/>
    <property type="match status" value="1"/>
</dbReference>
<evidence type="ECO:0000313" key="2">
    <source>
        <dbReference type="Proteomes" id="UP000240883"/>
    </source>
</evidence>
<dbReference type="GO" id="GO:0005739">
    <property type="term" value="C:mitochondrion"/>
    <property type="evidence" value="ECO:0007669"/>
    <property type="project" value="TreeGrafter"/>
</dbReference>
<dbReference type="AlphaFoldDB" id="A0A2T2PA58"/>
<dbReference type="EMBL" id="KZ678128">
    <property type="protein sequence ID" value="PSN74531.1"/>
    <property type="molecule type" value="Genomic_DNA"/>
</dbReference>
<reference evidence="1 2" key="1">
    <citation type="journal article" date="2018" name="Front. Microbiol.">
        <title>Genome-Wide Analysis of Corynespora cassiicola Leaf Fall Disease Putative Effectors.</title>
        <authorList>
            <person name="Lopez D."/>
            <person name="Ribeiro S."/>
            <person name="Label P."/>
            <person name="Fumanal B."/>
            <person name="Venisse J.S."/>
            <person name="Kohler A."/>
            <person name="de Oliveira R.R."/>
            <person name="Labutti K."/>
            <person name="Lipzen A."/>
            <person name="Lail K."/>
            <person name="Bauer D."/>
            <person name="Ohm R.A."/>
            <person name="Barry K.W."/>
            <person name="Spatafora J."/>
            <person name="Grigoriev I.V."/>
            <person name="Martin F.M."/>
            <person name="Pujade-Renaud V."/>
        </authorList>
    </citation>
    <scope>NUCLEOTIDE SEQUENCE [LARGE SCALE GENOMIC DNA]</scope>
    <source>
        <strain evidence="1 2">Philippines</strain>
    </source>
</reference>
<accession>A0A2T2PA58</accession>
<protein>
    <submittedName>
        <fullName evidence="1">Uncharacterized protein</fullName>
    </submittedName>
</protein>
<name>A0A2T2PA58_CORCC</name>
<dbReference type="Proteomes" id="UP000240883">
    <property type="component" value="Unassembled WGS sequence"/>
</dbReference>
<keyword evidence="2" id="KW-1185">Reference proteome</keyword>
<evidence type="ECO:0000313" key="1">
    <source>
        <dbReference type="EMBL" id="PSN74531.1"/>
    </source>
</evidence>
<proteinExistence type="predicted"/>
<dbReference type="STRING" id="1448308.A0A2T2PA58"/>
<dbReference type="OrthoDB" id="5194044at2759"/>
<gene>
    <name evidence="1" type="ORF">BS50DRAFT_567354</name>
</gene>
<dbReference type="PANTHER" id="PTHR28002">
    <property type="entry name" value="MIOREX COMPLEX COMPONENT 11"/>
    <property type="match status" value="1"/>
</dbReference>
<dbReference type="InterPro" id="IPR018811">
    <property type="entry name" value="MRX11"/>
</dbReference>
<sequence length="137" mass="15566">MPRQCARFSPPCHPAAVIQNPIVYPAVAAATTYTVANAVPVTPVAANPVVVSPQPAQPAVVRIRDDIQLENRRLATQRGAYDPKRIKPADARPDDAFWCREKNGEYHLRTYYQIENECYPGRWLMDAKRGYLVFYRH</sequence>
<organism evidence="1 2">
    <name type="scientific">Corynespora cassiicola Philippines</name>
    <dbReference type="NCBI Taxonomy" id="1448308"/>
    <lineage>
        <taxon>Eukaryota</taxon>
        <taxon>Fungi</taxon>
        <taxon>Dikarya</taxon>
        <taxon>Ascomycota</taxon>
        <taxon>Pezizomycotina</taxon>
        <taxon>Dothideomycetes</taxon>
        <taxon>Pleosporomycetidae</taxon>
        <taxon>Pleosporales</taxon>
        <taxon>Corynesporascaceae</taxon>
        <taxon>Corynespora</taxon>
    </lineage>
</organism>